<gene>
    <name evidence="1" type="ORF">QEG54_005694</name>
</gene>
<comment type="caution">
    <text evidence="1">The sequence shown here is derived from an EMBL/GenBank/DDBJ whole genome shotgun (WGS) entry which is preliminary data.</text>
</comment>
<dbReference type="AlphaFoldDB" id="A0AAI9DS64"/>
<proteinExistence type="predicted"/>
<accession>A0AAI9DS64</accession>
<dbReference type="RefSeq" id="WP_072065021.1">
    <property type="nucleotide sequence ID" value="NZ_CACVCI010000001.1"/>
</dbReference>
<name>A0AAI9DS64_PLUGE</name>
<protein>
    <submittedName>
        <fullName evidence="1">Uncharacterized protein</fullName>
    </submittedName>
</protein>
<dbReference type="EMBL" id="ABLOKC030000108">
    <property type="protein sequence ID" value="EML1474818.1"/>
    <property type="molecule type" value="Genomic_DNA"/>
</dbReference>
<sequence>MNKVIYELHSDTRKYSLFIQDYDPSKEESIMGLAMRNRWVPFSNYSAVRLELSKSDTGKKNYQFDISGSLGPFFVFSEAAIECLSDILKPRGQILPVLTESKKKSYWGYYPTNSLGNCFDRNNSKYRTAERGLIIEKPALVSLNIIDDYLFCIDEDISRVFVTDTFKNRVEEAGLLGFDFSVEVFTS</sequence>
<reference evidence="1" key="1">
    <citation type="submission" date="2024-02" db="EMBL/GenBank/DDBJ databases">
        <authorList>
            <consortium name="Clinical and Environmental Microbiology Branch: Whole genome sequencing antimicrobial resistance pathogens in the healthcare setting"/>
        </authorList>
    </citation>
    <scope>NUCLEOTIDE SEQUENCE</scope>
    <source>
        <strain evidence="1">2021DK-00143</strain>
    </source>
</reference>
<organism evidence="1">
    <name type="scientific">Pluralibacter gergoviae</name>
    <name type="common">Enterobacter gergoviae</name>
    <dbReference type="NCBI Taxonomy" id="61647"/>
    <lineage>
        <taxon>Bacteria</taxon>
        <taxon>Pseudomonadati</taxon>
        <taxon>Pseudomonadota</taxon>
        <taxon>Gammaproteobacteria</taxon>
        <taxon>Enterobacterales</taxon>
        <taxon>Enterobacteriaceae</taxon>
        <taxon>Pluralibacter</taxon>
    </lineage>
</organism>
<evidence type="ECO:0000313" key="1">
    <source>
        <dbReference type="EMBL" id="EML1474818.1"/>
    </source>
</evidence>